<dbReference type="CDD" id="cd00009">
    <property type="entry name" value="AAA"/>
    <property type="match status" value="1"/>
</dbReference>
<evidence type="ECO:0000256" key="8">
    <source>
        <dbReference type="ARBA" id="ARBA00022892"/>
    </source>
</evidence>
<dbReference type="GO" id="GO:0043001">
    <property type="term" value="P:Golgi to plasma membrane protein transport"/>
    <property type="evidence" value="ECO:0007669"/>
    <property type="project" value="TreeGrafter"/>
</dbReference>
<evidence type="ECO:0000256" key="7">
    <source>
        <dbReference type="ARBA" id="ARBA00022840"/>
    </source>
</evidence>
<comment type="similarity">
    <text evidence="2 12">Belongs to the AAA ATPase family.</text>
</comment>
<keyword evidence="8 12" id="KW-0931">ER-Golgi transport</keyword>
<evidence type="ECO:0000256" key="1">
    <source>
        <dbReference type="ARBA" id="ARBA00004496"/>
    </source>
</evidence>
<dbReference type="InterPro" id="IPR029067">
    <property type="entry name" value="CDC48_domain_2-like_sf"/>
</dbReference>
<evidence type="ECO:0000313" key="15">
    <source>
        <dbReference type="EMBL" id="TPX14352.1"/>
    </source>
</evidence>
<dbReference type="FunFam" id="3.40.50.300:FF:000187">
    <property type="entry name" value="Vesicular-fusion ATPase SEC18"/>
    <property type="match status" value="1"/>
</dbReference>
<dbReference type="AlphaFoldDB" id="A0A507AWL0"/>
<dbReference type="SUPFAM" id="SSF52540">
    <property type="entry name" value="P-loop containing nucleoside triphosphate hydrolases"/>
    <property type="match status" value="2"/>
</dbReference>
<dbReference type="FunCoup" id="A0A507AWL0">
    <property type="interactions" value="791"/>
</dbReference>
<accession>A0A507AWL0</accession>
<keyword evidence="12" id="KW-0378">Hydrolase</keyword>
<dbReference type="Proteomes" id="UP000319257">
    <property type="component" value="Unassembled WGS sequence"/>
</dbReference>
<dbReference type="InterPro" id="IPR003593">
    <property type="entry name" value="AAA+_ATPase"/>
</dbReference>
<feature type="region of interest" description="Disordered" evidence="13">
    <location>
        <begin position="1"/>
        <end position="91"/>
    </location>
</feature>
<gene>
    <name evidence="15" type="ORF">E0L32_005548</name>
</gene>
<evidence type="ECO:0000256" key="10">
    <source>
        <dbReference type="ARBA" id="ARBA00056429"/>
    </source>
</evidence>
<evidence type="ECO:0000256" key="13">
    <source>
        <dbReference type="SAM" id="MobiDB-lite"/>
    </source>
</evidence>
<dbReference type="FunFam" id="2.40.40.20:FF:000012">
    <property type="entry name" value="Vesicle-fusing ATPase protein"/>
    <property type="match status" value="1"/>
</dbReference>
<dbReference type="FunFam" id="3.40.50.300:FF:000166">
    <property type="entry name" value="vesicle-fusing ATPase isoform X1"/>
    <property type="match status" value="1"/>
</dbReference>
<dbReference type="GO" id="GO:0005795">
    <property type="term" value="C:Golgi stack"/>
    <property type="evidence" value="ECO:0007669"/>
    <property type="project" value="TreeGrafter"/>
</dbReference>
<keyword evidence="4 12" id="KW-0963">Cytoplasm</keyword>
<reference evidence="15 16" key="1">
    <citation type="submission" date="2019-06" db="EMBL/GenBank/DDBJ databases">
        <title>Draft genome sequence of the filamentous fungus Phialemoniopsis curvata isolated from diesel fuel.</title>
        <authorList>
            <person name="Varaljay V.A."/>
            <person name="Lyon W.J."/>
            <person name="Crouch A.L."/>
            <person name="Drake C.E."/>
            <person name="Hollomon J.M."/>
            <person name="Nadeau L.J."/>
            <person name="Nunn H.S."/>
            <person name="Stevenson B.S."/>
            <person name="Bojanowski C.L."/>
            <person name="Crookes-Goodson W.J."/>
        </authorList>
    </citation>
    <scope>NUCLEOTIDE SEQUENCE [LARGE SCALE GENOMIC DNA]</scope>
    <source>
        <strain evidence="15 16">D216</strain>
    </source>
</reference>
<keyword evidence="5" id="KW-0677">Repeat</keyword>
<evidence type="ECO:0000259" key="14">
    <source>
        <dbReference type="SMART" id="SM00382"/>
    </source>
</evidence>
<dbReference type="InterPro" id="IPR003959">
    <property type="entry name" value="ATPase_AAA_core"/>
</dbReference>
<evidence type="ECO:0000256" key="3">
    <source>
        <dbReference type="ARBA" id="ARBA00022448"/>
    </source>
</evidence>
<dbReference type="Gene3D" id="3.10.330.10">
    <property type="match status" value="1"/>
</dbReference>
<proteinExistence type="inferred from homology"/>
<dbReference type="GO" id="GO:0035494">
    <property type="term" value="P:SNARE complex disassembly"/>
    <property type="evidence" value="ECO:0007669"/>
    <property type="project" value="InterPro"/>
</dbReference>
<keyword evidence="16" id="KW-1185">Reference proteome</keyword>
<dbReference type="InterPro" id="IPR027417">
    <property type="entry name" value="P-loop_NTPase"/>
</dbReference>
<dbReference type="GeneID" id="41972995"/>
<dbReference type="STRING" id="1093900.A0A507AWL0"/>
<evidence type="ECO:0000256" key="12">
    <source>
        <dbReference type="RuleBase" id="RU367045"/>
    </source>
</evidence>
<dbReference type="InterPro" id="IPR039812">
    <property type="entry name" value="Vesicle-fus_ATPase"/>
</dbReference>
<dbReference type="GO" id="GO:0016887">
    <property type="term" value="F:ATP hydrolysis activity"/>
    <property type="evidence" value="ECO:0007669"/>
    <property type="project" value="InterPro"/>
</dbReference>
<dbReference type="Pfam" id="PF00004">
    <property type="entry name" value="AAA"/>
    <property type="match status" value="2"/>
</dbReference>
<evidence type="ECO:0000256" key="11">
    <source>
        <dbReference type="ARBA" id="ARBA00068637"/>
    </source>
</evidence>
<dbReference type="PANTHER" id="PTHR23078">
    <property type="entry name" value="VESICULAR-FUSION PROTEIN NSF"/>
    <property type="match status" value="1"/>
</dbReference>
<name>A0A507AWL0_9PEZI</name>
<dbReference type="GO" id="GO:0005524">
    <property type="term" value="F:ATP binding"/>
    <property type="evidence" value="ECO:0007669"/>
    <property type="project" value="UniProtKB-UniRule"/>
</dbReference>
<dbReference type="InterPro" id="IPR041569">
    <property type="entry name" value="AAA_lid_3"/>
</dbReference>
<dbReference type="Gene3D" id="3.40.50.300">
    <property type="entry name" value="P-loop containing nucleotide triphosphate hydrolases"/>
    <property type="match status" value="2"/>
</dbReference>
<dbReference type="EMBL" id="SKBQ01000029">
    <property type="protein sequence ID" value="TPX14352.1"/>
    <property type="molecule type" value="Genomic_DNA"/>
</dbReference>
<evidence type="ECO:0000256" key="4">
    <source>
        <dbReference type="ARBA" id="ARBA00022490"/>
    </source>
</evidence>
<keyword evidence="7 12" id="KW-0067">ATP-binding</keyword>
<dbReference type="FunFam" id="1.10.8.60:FF:000026">
    <property type="entry name" value="vesicle-fusing ATPase isoform X1"/>
    <property type="match status" value="1"/>
</dbReference>
<dbReference type="InterPro" id="IPR003960">
    <property type="entry name" value="ATPase_AAA_CS"/>
</dbReference>
<comment type="function">
    <text evidence="10 12">Required for vesicle-mediated transport. Catalyzes the fusion of transport vesicles within the Golgi cisternae. Is also required for transport from the endoplasmic reticulum to the Golgi stack. Seems to function as a fusion protein required for the delivery of cargo proteins to all compartments of the Golgi stack independent of vesicle origin.</text>
</comment>
<feature type="domain" description="AAA+ ATPase" evidence="14">
    <location>
        <begin position="355"/>
        <end position="503"/>
    </location>
</feature>
<dbReference type="SUPFAM" id="SSF54585">
    <property type="entry name" value="Cdc48 domain 2-like"/>
    <property type="match status" value="1"/>
</dbReference>
<dbReference type="OrthoDB" id="9982946at2759"/>
<keyword evidence="3 12" id="KW-0813">Transport</keyword>
<evidence type="ECO:0000256" key="2">
    <source>
        <dbReference type="ARBA" id="ARBA00006914"/>
    </source>
</evidence>
<dbReference type="InParanoid" id="A0A507AWL0"/>
<comment type="subcellular location">
    <subcellularLocation>
        <location evidence="1 12">Cytoplasm</location>
    </subcellularLocation>
</comment>
<dbReference type="InterPro" id="IPR009010">
    <property type="entry name" value="Asp_de-COase-like_dom_sf"/>
</dbReference>
<keyword evidence="6 12" id="KW-0547">Nucleotide-binding</keyword>
<feature type="compositionally biased region" description="Low complexity" evidence="13">
    <location>
        <begin position="52"/>
        <end position="64"/>
    </location>
</feature>
<evidence type="ECO:0000256" key="9">
    <source>
        <dbReference type="ARBA" id="ARBA00022927"/>
    </source>
</evidence>
<dbReference type="Gene3D" id="2.40.40.20">
    <property type="match status" value="1"/>
</dbReference>
<evidence type="ECO:0000256" key="5">
    <source>
        <dbReference type="ARBA" id="ARBA00022737"/>
    </source>
</evidence>
<feature type="domain" description="AAA+ ATPase" evidence="14">
    <location>
        <begin position="637"/>
        <end position="774"/>
    </location>
</feature>
<dbReference type="RefSeq" id="XP_030996063.1">
    <property type="nucleotide sequence ID" value="XM_031140082.1"/>
</dbReference>
<dbReference type="SUPFAM" id="SSF50692">
    <property type="entry name" value="ADC-like"/>
    <property type="match status" value="1"/>
</dbReference>
<comment type="caution">
    <text evidence="15">The sequence shown here is derived from an EMBL/GenBank/DDBJ whole genome shotgun (WGS) entry which is preliminary data.</text>
</comment>
<evidence type="ECO:0000313" key="16">
    <source>
        <dbReference type="Proteomes" id="UP000319257"/>
    </source>
</evidence>
<dbReference type="GO" id="GO:0006891">
    <property type="term" value="P:intra-Golgi vesicle-mediated transport"/>
    <property type="evidence" value="ECO:0007669"/>
    <property type="project" value="TreeGrafter"/>
</dbReference>
<feature type="compositionally biased region" description="Pro residues" evidence="13">
    <location>
        <begin position="20"/>
        <end position="51"/>
    </location>
</feature>
<evidence type="ECO:0000256" key="6">
    <source>
        <dbReference type="ARBA" id="ARBA00022741"/>
    </source>
</evidence>
<sequence length="851" mass="92653">MDMRNNLFGKGPRGGVGSGGPPPPPRPNPNAPPPGSYNAPPPGSYNMPPPGSYNMPPSYNSSPGISSPRRPVGGGNAPPPSQMQYRPSAPGGQQVMLRLTKIDDKNTLDEYIYGNLCAVSPNDFPPNRDGSDLYLMLRGPEMSGSYVVTARPLPGFPDGTIYLSDPQRTWCGVGLRDTIMGEYYDPFKQGNQAYLGSMDLEIGFASTRKTTEEQYDQDVLEQLFLQRYADQVLAPGQRILMDIKNIPLSILVRTVNLVDLSVEKKSSKESNSSPNARGILVKGQTKLTFFKDAKSPINLKASSRRPPANAIISPDFDFRSLGIGGLDDEFATIFRRAFASRVFPPGLIEKLGVMHCKGILLFGPPGTGKTLIARKLGKLLNAREPIVVNGPELLNKYVGASEENVRKLFTEAEKEYKAKGEESGLHIIIFDELDAVCKQRGSGAGGGTGVGDSIVNQLLSKLDGVDQLNNILLIGMTNRKDMIDEALLRPGRLELQIEISLPDENGRQQILNIHTAKMVENGILDTDVDIAELAALTKNFSGAEISGLVRSATSYAFGRHTKVGTIAGVGDDVENMRVNRGDFMNALSEVRPAYGVADDELSEAIPYGIIDFSPNIKNITNDGLLYAKTVRLGERLRRMSVLIHGPPGAGKTALAAHIALKADYPFTKFVTPQSLVPFRDEMGRRDHLHKAFSDAYKSPLSILIIDSIEQLIEWNPVGPRLSNTIFQTLRTLLQAPPPKGHRLLILATTSQLSTLSQLDMLDSFDRQISVPAVGRVQELGTILSEMNVFESEQDINAALNGVNEVGSTVGVGVKNVLTIADTATEAGDSPVDWFVDQLRDQMMRNQVGQYR</sequence>
<dbReference type="Pfam" id="PF17862">
    <property type="entry name" value="AAA_lid_3"/>
    <property type="match status" value="1"/>
</dbReference>
<dbReference type="SMART" id="SM00382">
    <property type="entry name" value="AAA"/>
    <property type="match status" value="2"/>
</dbReference>
<dbReference type="Gene3D" id="1.10.8.60">
    <property type="match status" value="1"/>
</dbReference>
<dbReference type="PANTHER" id="PTHR23078:SF3">
    <property type="entry name" value="VESICLE-FUSING ATPASE"/>
    <property type="match status" value="1"/>
</dbReference>
<keyword evidence="9 12" id="KW-0653">Protein transport</keyword>
<organism evidence="15 16">
    <name type="scientific">Thyridium curvatum</name>
    <dbReference type="NCBI Taxonomy" id="1093900"/>
    <lineage>
        <taxon>Eukaryota</taxon>
        <taxon>Fungi</taxon>
        <taxon>Dikarya</taxon>
        <taxon>Ascomycota</taxon>
        <taxon>Pezizomycotina</taxon>
        <taxon>Sordariomycetes</taxon>
        <taxon>Sordariomycetidae</taxon>
        <taxon>Thyridiales</taxon>
        <taxon>Thyridiaceae</taxon>
        <taxon>Thyridium</taxon>
    </lineage>
</organism>
<protein>
    <recommendedName>
        <fullName evidence="11 12">Vesicular-fusion protein SEC18</fullName>
    </recommendedName>
</protein>
<dbReference type="PROSITE" id="PS00674">
    <property type="entry name" value="AAA"/>
    <property type="match status" value="1"/>
</dbReference>